<dbReference type="AlphaFoldDB" id="A0A9D2WRR2"/>
<name>A0A9D2WRR2_9FIRM</name>
<dbReference type="EMBL" id="LSRS01000003">
    <property type="protein sequence ID" value="KAF1085711.1"/>
    <property type="molecule type" value="Genomic_DNA"/>
</dbReference>
<gene>
    <name evidence="2" type="ORF">SPSYN_01857</name>
</gene>
<feature type="transmembrane region" description="Helical" evidence="1">
    <location>
        <begin position="23"/>
        <end position="40"/>
    </location>
</feature>
<keyword evidence="1" id="KW-0472">Membrane</keyword>
<keyword evidence="1" id="KW-0812">Transmembrane</keyword>
<feature type="transmembrane region" description="Helical" evidence="1">
    <location>
        <begin position="46"/>
        <end position="64"/>
    </location>
</feature>
<dbReference type="Proteomes" id="UP000798488">
    <property type="component" value="Unassembled WGS sequence"/>
</dbReference>
<organism evidence="2 3">
    <name type="scientific">Sporotomaculum syntrophicum</name>
    <dbReference type="NCBI Taxonomy" id="182264"/>
    <lineage>
        <taxon>Bacteria</taxon>
        <taxon>Bacillati</taxon>
        <taxon>Bacillota</taxon>
        <taxon>Clostridia</taxon>
        <taxon>Eubacteriales</taxon>
        <taxon>Desulfallaceae</taxon>
        <taxon>Sporotomaculum</taxon>
    </lineage>
</organism>
<accession>A0A9D2WRR2</accession>
<sequence>MDIQENILFETTQPPFIVDLKRIMIVGISLNLIFAIFYVWSWTRFFSVFGLFAFMDLITFYLPAVTRKYIITERCLYVKSLSGVKEIPFSEIGGITAAKGKILVASYKGRTLTKINEILINPADRAKFKDILFEQMEKSQ</sequence>
<dbReference type="RefSeq" id="WP_161822146.1">
    <property type="nucleotide sequence ID" value="NZ_LSRS01000003.1"/>
</dbReference>
<keyword evidence="3" id="KW-1185">Reference proteome</keyword>
<protein>
    <submittedName>
        <fullName evidence="2">Uncharacterized protein</fullName>
    </submittedName>
</protein>
<reference evidence="2" key="1">
    <citation type="submission" date="2016-02" db="EMBL/GenBank/DDBJ databases">
        <title>Draft Genome Sequence of Sporotomaculum syntrophicum Strain FB, a Syntrophic Benzoate Degrader.</title>
        <authorList>
            <person name="Nobu M.K."/>
            <person name="Narihiro T."/>
            <person name="Qiu Y.-L."/>
            <person name="Ohashi A."/>
            <person name="Liu W.-T."/>
            <person name="Yuji S."/>
        </authorList>
    </citation>
    <scope>NUCLEOTIDE SEQUENCE</scope>
    <source>
        <strain evidence="2">FB</strain>
    </source>
</reference>
<evidence type="ECO:0000313" key="3">
    <source>
        <dbReference type="Proteomes" id="UP000798488"/>
    </source>
</evidence>
<evidence type="ECO:0000256" key="1">
    <source>
        <dbReference type="SAM" id="Phobius"/>
    </source>
</evidence>
<comment type="caution">
    <text evidence="2">The sequence shown here is derived from an EMBL/GenBank/DDBJ whole genome shotgun (WGS) entry which is preliminary data.</text>
</comment>
<proteinExistence type="predicted"/>
<evidence type="ECO:0000313" key="2">
    <source>
        <dbReference type="EMBL" id="KAF1085711.1"/>
    </source>
</evidence>
<keyword evidence="1" id="KW-1133">Transmembrane helix</keyword>